<sequence length="106" mass="12099">MSIITETPQNPDSPKSHAIPVELITQCSSRPEVEDWKTKYEILKAEYDDLRAEYELLQDKCNNMVSTLPVISECMDNLYNQVNHGDGTVEDGDTYTVWRDGDESEV</sequence>
<evidence type="ECO:0000313" key="3">
    <source>
        <dbReference type="EMBL" id="QDS68696.1"/>
    </source>
</evidence>
<gene>
    <name evidence="3" type="ORF">FKW77_002849</name>
</gene>
<keyword evidence="4" id="KW-1185">Reference proteome</keyword>
<dbReference type="Proteomes" id="UP000316270">
    <property type="component" value="Chromosome 2"/>
</dbReference>
<evidence type="ECO:0000256" key="2">
    <source>
        <dbReference type="SAM" id="MobiDB-lite"/>
    </source>
</evidence>
<dbReference type="AlphaFoldDB" id="A0A517KZ83"/>
<feature type="coiled-coil region" evidence="1">
    <location>
        <begin position="33"/>
        <end position="67"/>
    </location>
</feature>
<proteinExistence type="predicted"/>
<evidence type="ECO:0000256" key="1">
    <source>
        <dbReference type="SAM" id="Coils"/>
    </source>
</evidence>
<evidence type="ECO:0000313" key="4">
    <source>
        <dbReference type="Proteomes" id="UP000316270"/>
    </source>
</evidence>
<accession>A0A517KZ83</accession>
<reference evidence="3 4" key="1">
    <citation type="submission" date="2019-07" db="EMBL/GenBank/DDBJ databases">
        <title>Finished genome of Venturia effusa.</title>
        <authorList>
            <person name="Young C.A."/>
            <person name="Cox M.P."/>
            <person name="Ganley A.R.D."/>
            <person name="David W.J."/>
        </authorList>
    </citation>
    <scope>NUCLEOTIDE SEQUENCE [LARGE SCALE GENOMIC DNA]</scope>
    <source>
        <strain evidence="4">albino</strain>
    </source>
</reference>
<keyword evidence="1" id="KW-0175">Coiled coil</keyword>
<feature type="region of interest" description="Disordered" evidence="2">
    <location>
        <begin position="85"/>
        <end position="106"/>
    </location>
</feature>
<name>A0A517KZ83_9PEZI</name>
<organism evidence="3 4">
    <name type="scientific">Venturia effusa</name>
    <dbReference type="NCBI Taxonomy" id="50376"/>
    <lineage>
        <taxon>Eukaryota</taxon>
        <taxon>Fungi</taxon>
        <taxon>Dikarya</taxon>
        <taxon>Ascomycota</taxon>
        <taxon>Pezizomycotina</taxon>
        <taxon>Dothideomycetes</taxon>
        <taxon>Pleosporomycetidae</taxon>
        <taxon>Venturiales</taxon>
        <taxon>Venturiaceae</taxon>
        <taxon>Venturia</taxon>
    </lineage>
</organism>
<dbReference type="EMBL" id="CP042186">
    <property type="protein sequence ID" value="QDS68696.1"/>
    <property type="molecule type" value="Genomic_DNA"/>
</dbReference>
<protein>
    <submittedName>
        <fullName evidence="3">Uncharacterized protein</fullName>
    </submittedName>
</protein>